<dbReference type="AlphaFoldDB" id="A0A1H5M7J5"/>
<gene>
    <name evidence="1" type="ORF">SAMN04488034_102598</name>
</gene>
<evidence type="ECO:0000313" key="1">
    <source>
        <dbReference type="EMBL" id="SEE85336.1"/>
    </source>
</evidence>
<dbReference type="STRING" id="390640.SAMN04488034_102598"/>
<keyword evidence="2" id="KW-1185">Reference proteome</keyword>
<dbReference type="EMBL" id="FNUG01000002">
    <property type="protein sequence ID" value="SEE85336.1"/>
    <property type="molecule type" value="Genomic_DNA"/>
</dbReference>
<reference evidence="1 2" key="1">
    <citation type="submission" date="2016-10" db="EMBL/GenBank/DDBJ databases">
        <authorList>
            <person name="de Groot N.N."/>
        </authorList>
    </citation>
    <scope>NUCLEOTIDE SEQUENCE [LARGE SCALE GENOMIC DNA]</scope>
    <source>
        <strain evidence="1 2">DSM 23553</strain>
    </source>
</reference>
<dbReference type="RefSeq" id="WP_176763445.1">
    <property type="nucleotide sequence ID" value="NZ_FNGG01000002.1"/>
</dbReference>
<protein>
    <submittedName>
        <fullName evidence="1">Uncharacterized protein</fullName>
    </submittedName>
</protein>
<sequence>MKIKAILFAVSIFGATLFVTSNQDNDNKNEIKKQAVDTRTIKVPTNG</sequence>
<name>A0A1H5M7J5_9FLAO</name>
<dbReference type="Proteomes" id="UP000199448">
    <property type="component" value="Unassembled WGS sequence"/>
</dbReference>
<accession>A0A1H5M7J5</accession>
<evidence type="ECO:0000313" key="2">
    <source>
        <dbReference type="Proteomes" id="UP000199448"/>
    </source>
</evidence>
<proteinExistence type="predicted"/>
<organism evidence="1 2">
    <name type="scientific">Salinimicrobium catena</name>
    <dbReference type="NCBI Taxonomy" id="390640"/>
    <lineage>
        <taxon>Bacteria</taxon>
        <taxon>Pseudomonadati</taxon>
        <taxon>Bacteroidota</taxon>
        <taxon>Flavobacteriia</taxon>
        <taxon>Flavobacteriales</taxon>
        <taxon>Flavobacteriaceae</taxon>
        <taxon>Salinimicrobium</taxon>
    </lineage>
</organism>